<proteinExistence type="predicted"/>
<comment type="caution">
    <text evidence="2">The sequence shown here is derived from an EMBL/GenBank/DDBJ whole genome shotgun (WGS) entry which is preliminary data.</text>
</comment>
<organism evidence="2 3">
    <name type="scientific">Cucurbitaria berberidis CBS 394.84</name>
    <dbReference type="NCBI Taxonomy" id="1168544"/>
    <lineage>
        <taxon>Eukaryota</taxon>
        <taxon>Fungi</taxon>
        <taxon>Dikarya</taxon>
        <taxon>Ascomycota</taxon>
        <taxon>Pezizomycotina</taxon>
        <taxon>Dothideomycetes</taxon>
        <taxon>Pleosporomycetidae</taxon>
        <taxon>Pleosporales</taxon>
        <taxon>Pleosporineae</taxon>
        <taxon>Cucurbitariaceae</taxon>
        <taxon>Cucurbitaria</taxon>
    </lineage>
</organism>
<evidence type="ECO:0000313" key="3">
    <source>
        <dbReference type="Proteomes" id="UP000800039"/>
    </source>
</evidence>
<dbReference type="AlphaFoldDB" id="A0A9P4GI96"/>
<dbReference type="EMBL" id="ML976616">
    <property type="protein sequence ID" value="KAF1846678.1"/>
    <property type="molecule type" value="Genomic_DNA"/>
</dbReference>
<evidence type="ECO:0000313" key="2">
    <source>
        <dbReference type="EMBL" id="KAF1846678.1"/>
    </source>
</evidence>
<reference evidence="2" key="1">
    <citation type="submission" date="2020-01" db="EMBL/GenBank/DDBJ databases">
        <authorList>
            <consortium name="DOE Joint Genome Institute"/>
            <person name="Haridas S."/>
            <person name="Albert R."/>
            <person name="Binder M."/>
            <person name="Bloem J."/>
            <person name="Labutti K."/>
            <person name="Salamov A."/>
            <person name="Andreopoulos B."/>
            <person name="Baker S.E."/>
            <person name="Barry K."/>
            <person name="Bills G."/>
            <person name="Bluhm B.H."/>
            <person name="Cannon C."/>
            <person name="Castanera R."/>
            <person name="Culley D.E."/>
            <person name="Daum C."/>
            <person name="Ezra D."/>
            <person name="Gonzalez J.B."/>
            <person name="Henrissat B."/>
            <person name="Kuo A."/>
            <person name="Liang C."/>
            <person name="Lipzen A."/>
            <person name="Lutzoni F."/>
            <person name="Magnuson J."/>
            <person name="Mondo S."/>
            <person name="Nolan M."/>
            <person name="Ohm R."/>
            <person name="Pangilinan J."/>
            <person name="Park H.-J."/>
            <person name="Ramirez L."/>
            <person name="Alfaro M."/>
            <person name="Sun H."/>
            <person name="Tritt A."/>
            <person name="Yoshinaga Y."/>
            <person name="Zwiers L.-H."/>
            <person name="Turgeon B.G."/>
            <person name="Goodwin S.B."/>
            <person name="Spatafora J.W."/>
            <person name="Crous P.W."/>
            <person name="Grigoriev I.V."/>
        </authorList>
    </citation>
    <scope>NUCLEOTIDE SEQUENCE</scope>
    <source>
        <strain evidence="2">CBS 394.84</strain>
    </source>
</reference>
<protein>
    <submittedName>
        <fullName evidence="2">Uncharacterized protein</fullName>
    </submittedName>
</protein>
<evidence type="ECO:0000256" key="1">
    <source>
        <dbReference type="SAM" id="MobiDB-lite"/>
    </source>
</evidence>
<name>A0A9P4GI96_9PLEO</name>
<feature type="region of interest" description="Disordered" evidence="1">
    <location>
        <begin position="149"/>
        <end position="194"/>
    </location>
</feature>
<feature type="region of interest" description="Disordered" evidence="1">
    <location>
        <begin position="1"/>
        <end position="23"/>
    </location>
</feature>
<sequence>MSTSNSTSSLKGDATTFIPGQHGHESVVRLSNESQMPRNHALQPQQNYAQHQFPRFGGYPAAHGHYTDHGSSYYAQAPALWHPPNYHPAHYADHRLFYYPQAPASWYPPNASYSHLMDSFASQHYQVQGVRMGRREQYFNSNHHHYYQKRVGGNASGKARTRKSYEKKDNRGKRSQKEKKEKKAEENGENEGQK</sequence>
<feature type="compositionally biased region" description="Polar residues" evidence="1">
    <location>
        <begin position="1"/>
        <end position="10"/>
    </location>
</feature>
<accession>A0A9P4GI96</accession>
<gene>
    <name evidence="2" type="ORF">K460DRAFT_406873</name>
</gene>
<feature type="compositionally biased region" description="Basic and acidic residues" evidence="1">
    <location>
        <begin position="178"/>
        <end position="194"/>
    </location>
</feature>
<keyword evidence="3" id="KW-1185">Reference proteome</keyword>
<dbReference type="RefSeq" id="XP_040789241.1">
    <property type="nucleotide sequence ID" value="XM_040937004.1"/>
</dbReference>
<dbReference type="GeneID" id="63854254"/>
<dbReference type="Proteomes" id="UP000800039">
    <property type="component" value="Unassembled WGS sequence"/>
</dbReference>